<dbReference type="Proteomes" id="UP001457282">
    <property type="component" value="Unassembled WGS sequence"/>
</dbReference>
<evidence type="ECO:0008006" key="5">
    <source>
        <dbReference type="Google" id="ProtNLM"/>
    </source>
</evidence>
<feature type="chain" id="PRO_5043643334" description="Secreted protein" evidence="2">
    <location>
        <begin position="20"/>
        <end position="69"/>
    </location>
</feature>
<feature type="region of interest" description="Disordered" evidence="1">
    <location>
        <begin position="16"/>
        <end position="69"/>
    </location>
</feature>
<protein>
    <recommendedName>
        <fullName evidence="5">Secreted protein</fullName>
    </recommendedName>
</protein>
<dbReference type="AlphaFoldDB" id="A0AAW1Y1H0"/>
<evidence type="ECO:0000256" key="2">
    <source>
        <dbReference type="SAM" id="SignalP"/>
    </source>
</evidence>
<comment type="caution">
    <text evidence="3">The sequence shown here is derived from an EMBL/GenBank/DDBJ whole genome shotgun (WGS) entry which is preliminary data.</text>
</comment>
<evidence type="ECO:0000313" key="3">
    <source>
        <dbReference type="EMBL" id="KAK9942014.1"/>
    </source>
</evidence>
<keyword evidence="4" id="KW-1185">Reference proteome</keyword>
<evidence type="ECO:0000313" key="4">
    <source>
        <dbReference type="Proteomes" id="UP001457282"/>
    </source>
</evidence>
<evidence type="ECO:0000256" key="1">
    <source>
        <dbReference type="SAM" id="MobiDB-lite"/>
    </source>
</evidence>
<accession>A0AAW1Y1H0</accession>
<dbReference type="EMBL" id="JBEDUW010000002">
    <property type="protein sequence ID" value="KAK9942014.1"/>
    <property type="molecule type" value="Genomic_DNA"/>
</dbReference>
<keyword evidence="2" id="KW-0732">Signal</keyword>
<feature type="signal peptide" evidence="2">
    <location>
        <begin position="1"/>
        <end position="19"/>
    </location>
</feature>
<proteinExistence type="predicted"/>
<name>A0AAW1Y1H0_RUBAR</name>
<feature type="compositionally biased region" description="Basic residues" evidence="1">
    <location>
        <begin position="20"/>
        <end position="40"/>
    </location>
</feature>
<reference evidence="3 4" key="1">
    <citation type="journal article" date="2023" name="G3 (Bethesda)">
        <title>A chromosome-length genome assembly and annotation of blackberry (Rubus argutus, cv. 'Hillquist').</title>
        <authorList>
            <person name="Bruna T."/>
            <person name="Aryal R."/>
            <person name="Dudchenko O."/>
            <person name="Sargent D.J."/>
            <person name="Mead D."/>
            <person name="Buti M."/>
            <person name="Cavallini A."/>
            <person name="Hytonen T."/>
            <person name="Andres J."/>
            <person name="Pham M."/>
            <person name="Weisz D."/>
            <person name="Mascagni F."/>
            <person name="Usai G."/>
            <person name="Natali L."/>
            <person name="Bassil N."/>
            <person name="Fernandez G.E."/>
            <person name="Lomsadze A."/>
            <person name="Armour M."/>
            <person name="Olukolu B."/>
            <person name="Poorten T."/>
            <person name="Britton C."/>
            <person name="Davik J."/>
            <person name="Ashrafi H."/>
            <person name="Aiden E.L."/>
            <person name="Borodovsky M."/>
            <person name="Worthington M."/>
        </authorList>
    </citation>
    <scope>NUCLEOTIDE SEQUENCE [LARGE SCALE GENOMIC DNA]</scope>
    <source>
        <strain evidence="3">PI 553951</strain>
    </source>
</reference>
<sequence length="69" mass="7785">MTPILLLLSPLLLRSGGHALPRHHSLPFHSGHHARRHLRRRSDSPSPRSVRKRPNLGHQPPVQPRHAGV</sequence>
<gene>
    <name evidence="3" type="ORF">M0R45_007704</name>
</gene>
<organism evidence="3 4">
    <name type="scientific">Rubus argutus</name>
    <name type="common">Southern blackberry</name>
    <dbReference type="NCBI Taxonomy" id="59490"/>
    <lineage>
        <taxon>Eukaryota</taxon>
        <taxon>Viridiplantae</taxon>
        <taxon>Streptophyta</taxon>
        <taxon>Embryophyta</taxon>
        <taxon>Tracheophyta</taxon>
        <taxon>Spermatophyta</taxon>
        <taxon>Magnoliopsida</taxon>
        <taxon>eudicotyledons</taxon>
        <taxon>Gunneridae</taxon>
        <taxon>Pentapetalae</taxon>
        <taxon>rosids</taxon>
        <taxon>fabids</taxon>
        <taxon>Rosales</taxon>
        <taxon>Rosaceae</taxon>
        <taxon>Rosoideae</taxon>
        <taxon>Rosoideae incertae sedis</taxon>
        <taxon>Rubus</taxon>
    </lineage>
</organism>